<dbReference type="Proteomes" id="UP000569951">
    <property type="component" value="Unassembled WGS sequence"/>
</dbReference>
<feature type="chain" id="PRO_5032340848" description="SD-repeat containing protein B domain-containing protein" evidence="2">
    <location>
        <begin position="21"/>
        <end position="1084"/>
    </location>
</feature>
<evidence type="ECO:0000256" key="2">
    <source>
        <dbReference type="SAM" id="SignalP"/>
    </source>
</evidence>
<dbReference type="AlphaFoldDB" id="A0A841I6K5"/>
<dbReference type="SUPFAM" id="SSF117074">
    <property type="entry name" value="Hypothetical protein PA1324"/>
    <property type="match status" value="2"/>
</dbReference>
<keyword evidence="2" id="KW-0732">Signal</keyword>
<accession>A0A841I6K5</accession>
<name>A0A841I6K5_9DEIO</name>
<feature type="region of interest" description="Disordered" evidence="1">
    <location>
        <begin position="820"/>
        <end position="839"/>
    </location>
</feature>
<keyword evidence="4" id="KW-1185">Reference proteome</keyword>
<protein>
    <recommendedName>
        <fullName evidence="5">SD-repeat containing protein B domain-containing protein</fullName>
    </recommendedName>
</protein>
<sequence>MRSAQLLLIGILLALGSSRAQDTTVVLRPVGARTAAPGDYVTLAFSVEGHGDLRFRVEAPEGWQPLRPEQNLNLEGQGTVYVSLRVPYGARAGLEANVGLTAWKADQMVAKSSGQVRIKAVHAAELNVPEQLFGEANEPLTYPIFVRNLGNERDTFALSTVDSAYEIVLSTRSVTLDPGETATVQVTVLPRGRVENGYRLLVYFNAVSQRDPSARVQARSETVYTDRRRQAQGENQRPQLSFSITLGLEGALRLEGDEAVGNLGYFVEPALRGDLSDFASGEAGLGPVRGDLQQPLADFGILRAAVRADQWNAYLNVGRDTASLGGQFRIQNWRIDTSGSLGWGEYLRYGASVSAWHETLPLRLRASTSGAQSPSGPLRRDGLEGTYQIPLGNGVNLELGGALNGSQSGSDYSVDFSVHERLSWSGPNFDLAQSYQGSLSGLHTLGLEGGWSGNNLAARAAASYSFSARGGVLAASSQIFGAPLSGLSLSVAGTYYASSYPDGVGFWSVQPNATWAFNLANNPVVLSGSYRYTGGLYGTPNAQDINLSAAAAVQNLTLSALGRYHSQDAAGSQPAESNLEAEAVAGYRFGTSYLEAAYRLYLRSQEALDPYSLHAFRLSWEQLWNSDLSSTLQYERTMGSLRSSDALGFSVGIRDLLIEGLNLNFGYTLARAGGFFGTSDAPLSHQFRARLGYTLTVPFDTPEGIVNLFGGRVGGELSGVAYRDINGNGKRDADEPPLPNLTIRLGRDETSTGANGRFQIRTSPGTYTLAFPKGLSAELDLQGESQVLIEENKTLQRDLGFAPVASVAVLVFNDLNRNGQRDADEPGVPYSGVSLNGPTARLQRTDSRGEVRVSGLKPGVYHLHIPPDYLPGGYRAPEQAVRLELEAGRAPRTVALPVSAIPREQVVTYSTGSISVVARATRSDLPLGADLEVEAFVAGAVTQVEMEGLGMKQALKLENGRWTTSLRLPKTAAPGRQTVRVTASGPQGTAGGEFTVNLVNGPLYYSSSSGLGTVGKDLEIRLFTYFRPSGLSLVFPDGQRLPLSSQDGRNWRTVWRPTAAGDITPTLVADGEPLGTLALKITGP</sequence>
<dbReference type="Gene3D" id="2.60.40.10">
    <property type="entry name" value="Immunoglobulins"/>
    <property type="match status" value="2"/>
</dbReference>
<proteinExistence type="predicted"/>
<evidence type="ECO:0008006" key="5">
    <source>
        <dbReference type="Google" id="ProtNLM"/>
    </source>
</evidence>
<dbReference type="InterPro" id="IPR013783">
    <property type="entry name" value="Ig-like_fold"/>
</dbReference>
<reference evidence="3 4" key="1">
    <citation type="submission" date="2020-08" db="EMBL/GenBank/DDBJ databases">
        <title>Genomic Encyclopedia of Type Strains, Phase IV (KMG-IV): sequencing the most valuable type-strain genomes for metagenomic binning, comparative biology and taxonomic classification.</title>
        <authorList>
            <person name="Goeker M."/>
        </authorList>
    </citation>
    <scope>NUCLEOTIDE SEQUENCE [LARGE SCALE GENOMIC DNA]</scope>
    <source>
        <strain evidence="3 4">DSM 21458</strain>
    </source>
</reference>
<dbReference type="RefSeq" id="WP_183988616.1">
    <property type="nucleotide sequence ID" value="NZ_JACHHG010000016.1"/>
</dbReference>
<gene>
    <name evidence="3" type="ORF">HNR42_003339</name>
</gene>
<evidence type="ECO:0000313" key="3">
    <source>
        <dbReference type="EMBL" id="MBB6099879.1"/>
    </source>
</evidence>
<evidence type="ECO:0000256" key="1">
    <source>
        <dbReference type="SAM" id="MobiDB-lite"/>
    </source>
</evidence>
<comment type="caution">
    <text evidence="3">The sequence shown here is derived from an EMBL/GenBank/DDBJ whole genome shotgun (WGS) entry which is preliminary data.</text>
</comment>
<evidence type="ECO:0000313" key="4">
    <source>
        <dbReference type="Proteomes" id="UP000569951"/>
    </source>
</evidence>
<feature type="signal peptide" evidence="2">
    <location>
        <begin position="1"/>
        <end position="20"/>
    </location>
</feature>
<dbReference type="EMBL" id="JACHHG010000016">
    <property type="protein sequence ID" value="MBB6099879.1"/>
    <property type="molecule type" value="Genomic_DNA"/>
</dbReference>
<organism evidence="3 4">
    <name type="scientific">Deinobacterium chartae</name>
    <dbReference type="NCBI Taxonomy" id="521158"/>
    <lineage>
        <taxon>Bacteria</taxon>
        <taxon>Thermotogati</taxon>
        <taxon>Deinococcota</taxon>
        <taxon>Deinococci</taxon>
        <taxon>Deinococcales</taxon>
        <taxon>Deinococcaceae</taxon>
        <taxon>Deinobacterium</taxon>
    </lineage>
</organism>